<keyword evidence="2" id="KW-1185">Reference proteome</keyword>
<dbReference type="EMBL" id="JAWDJX010000029">
    <property type="protein sequence ID" value="KAK3050815.1"/>
    <property type="molecule type" value="Genomic_DNA"/>
</dbReference>
<dbReference type="SUPFAM" id="SSF46689">
    <property type="entry name" value="Homeodomain-like"/>
    <property type="match status" value="1"/>
</dbReference>
<evidence type="ECO:0000313" key="2">
    <source>
        <dbReference type="Proteomes" id="UP001271007"/>
    </source>
</evidence>
<sequence length="223" mass="25252">MPGAGKQPEEIQRQIRELLEAGFDPTTIHRRLKVGRSSIYRMKRCLQRHGTTYMPKELNKKNGRPKVLTAEQELEVRDWLRKPENRNRYLDDLVWLIHDRFNIVCSTTTMSKMKRKWLRVIEYEETGRPIDEVTRTSLLETHPDLPILLDEAAMGGGIDVEDEQQQMPGAAPAVAMMMQAGLSATGMGGMAGGVAMLPMESQIEPQLAQGFQQDITPDGLRHS</sequence>
<dbReference type="Proteomes" id="UP001271007">
    <property type="component" value="Unassembled WGS sequence"/>
</dbReference>
<name>A0AAJ0DBP2_9PEZI</name>
<dbReference type="InterPro" id="IPR009057">
    <property type="entry name" value="Homeodomain-like_sf"/>
</dbReference>
<accession>A0AAJ0DBP2</accession>
<organism evidence="1 2">
    <name type="scientific">Extremus antarcticus</name>
    <dbReference type="NCBI Taxonomy" id="702011"/>
    <lineage>
        <taxon>Eukaryota</taxon>
        <taxon>Fungi</taxon>
        <taxon>Dikarya</taxon>
        <taxon>Ascomycota</taxon>
        <taxon>Pezizomycotina</taxon>
        <taxon>Dothideomycetes</taxon>
        <taxon>Dothideomycetidae</taxon>
        <taxon>Mycosphaerellales</taxon>
        <taxon>Extremaceae</taxon>
        <taxon>Extremus</taxon>
    </lineage>
</organism>
<protein>
    <submittedName>
        <fullName evidence="1">Uncharacterized protein</fullName>
    </submittedName>
</protein>
<reference evidence="1" key="1">
    <citation type="submission" date="2023-04" db="EMBL/GenBank/DDBJ databases">
        <title>Black Yeasts Isolated from many extreme environments.</title>
        <authorList>
            <person name="Coleine C."/>
            <person name="Stajich J.E."/>
            <person name="Selbmann L."/>
        </authorList>
    </citation>
    <scope>NUCLEOTIDE SEQUENCE</scope>
    <source>
        <strain evidence="1">CCFEE 5312</strain>
    </source>
</reference>
<gene>
    <name evidence="1" type="ORF">LTR09_007891</name>
</gene>
<proteinExistence type="predicted"/>
<dbReference type="AlphaFoldDB" id="A0AAJ0DBP2"/>
<evidence type="ECO:0000313" key="1">
    <source>
        <dbReference type="EMBL" id="KAK3050815.1"/>
    </source>
</evidence>
<comment type="caution">
    <text evidence="1">The sequence shown here is derived from an EMBL/GenBank/DDBJ whole genome shotgun (WGS) entry which is preliminary data.</text>
</comment>